<reference evidence="5" key="1">
    <citation type="journal article" date="2019" name="Int. J. Syst. Evol. Microbiol.">
        <title>The Global Catalogue of Microorganisms (GCM) 10K type strain sequencing project: providing services to taxonomists for standard genome sequencing and annotation.</title>
        <authorList>
            <consortium name="The Broad Institute Genomics Platform"/>
            <consortium name="The Broad Institute Genome Sequencing Center for Infectious Disease"/>
            <person name="Wu L."/>
            <person name="Ma J."/>
        </authorList>
    </citation>
    <scope>NUCLEOTIDE SEQUENCE [LARGE SCALE GENOMIC DNA]</scope>
    <source>
        <strain evidence="5">JCM 18306</strain>
    </source>
</reference>
<dbReference type="InterPro" id="IPR000182">
    <property type="entry name" value="GNAT_dom"/>
</dbReference>
<evidence type="ECO:0000256" key="1">
    <source>
        <dbReference type="ARBA" id="ARBA00022679"/>
    </source>
</evidence>
<protein>
    <submittedName>
        <fullName evidence="4">GNAT family N-acetyltransferase</fullName>
    </submittedName>
</protein>
<proteinExistence type="predicted"/>
<evidence type="ECO:0000256" key="2">
    <source>
        <dbReference type="ARBA" id="ARBA00023315"/>
    </source>
</evidence>
<gene>
    <name evidence="4" type="ORF">GCM10023323_10010</name>
</gene>
<dbReference type="PROSITE" id="PS51186">
    <property type="entry name" value="GNAT"/>
    <property type="match status" value="1"/>
</dbReference>
<keyword evidence="2" id="KW-0012">Acyltransferase</keyword>
<comment type="caution">
    <text evidence="4">The sequence shown here is derived from an EMBL/GenBank/DDBJ whole genome shotgun (WGS) entry which is preliminary data.</text>
</comment>
<dbReference type="InterPro" id="IPR016181">
    <property type="entry name" value="Acyl_CoA_acyltransferase"/>
</dbReference>
<dbReference type="Proteomes" id="UP001499878">
    <property type="component" value="Unassembled WGS sequence"/>
</dbReference>
<dbReference type="Pfam" id="PF00583">
    <property type="entry name" value="Acetyltransf_1"/>
    <property type="match status" value="1"/>
</dbReference>
<dbReference type="PANTHER" id="PTHR43877">
    <property type="entry name" value="AMINOALKYLPHOSPHONATE N-ACETYLTRANSFERASE-RELATED-RELATED"/>
    <property type="match status" value="1"/>
</dbReference>
<dbReference type="Gene3D" id="3.40.630.30">
    <property type="match status" value="1"/>
</dbReference>
<dbReference type="EMBL" id="BAABJR010000002">
    <property type="protein sequence ID" value="GAA5204900.1"/>
    <property type="molecule type" value="Genomic_DNA"/>
</dbReference>
<keyword evidence="5" id="KW-1185">Reference proteome</keyword>
<evidence type="ECO:0000259" key="3">
    <source>
        <dbReference type="PROSITE" id="PS51186"/>
    </source>
</evidence>
<accession>A0ABP9SYY4</accession>
<name>A0ABP9SYY4_9ACTN</name>
<dbReference type="InterPro" id="IPR050832">
    <property type="entry name" value="Bact_Acetyltransf"/>
</dbReference>
<dbReference type="CDD" id="cd04301">
    <property type="entry name" value="NAT_SF"/>
    <property type="match status" value="1"/>
</dbReference>
<sequence>MRGGASSGVKQFVLRCLGYYGGAMVHVREMHEADIEAVSTIRVRGWQAAYAGIVPQTYLDAMTVEGDAGQRRQWFSQPGRKSRDLVALGDRGPVGWVCFGPYRGEIPGLERVGEVYALYISPDLIGQGIGRTLLGDAHAQMKGQGFETSALWVLCDNQRARRFYEQAGYQADGAAQDDVYDGITLTELRYQRVL</sequence>
<feature type="domain" description="N-acetyltransferase" evidence="3">
    <location>
        <begin position="25"/>
        <end position="194"/>
    </location>
</feature>
<organism evidence="4 5">
    <name type="scientific">Streptomyces thinghirensis</name>
    <dbReference type="NCBI Taxonomy" id="551547"/>
    <lineage>
        <taxon>Bacteria</taxon>
        <taxon>Bacillati</taxon>
        <taxon>Actinomycetota</taxon>
        <taxon>Actinomycetes</taxon>
        <taxon>Kitasatosporales</taxon>
        <taxon>Streptomycetaceae</taxon>
        <taxon>Streptomyces</taxon>
    </lineage>
</organism>
<evidence type="ECO:0000313" key="4">
    <source>
        <dbReference type="EMBL" id="GAA5204900.1"/>
    </source>
</evidence>
<dbReference type="SUPFAM" id="SSF55729">
    <property type="entry name" value="Acyl-CoA N-acyltransferases (Nat)"/>
    <property type="match status" value="1"/>
</dbReference>
<evidence type="ECO:0000313" key="5">
    <source>
        <dbReference type="Proteomes" id="UP001499878"/>
    </source>
</evidence>
<keyword evidence="1" id="KW-0808">Transferase</keyword>